<proteinExistence type="predicted"/>
<dbReference type="NCBIfam" id="TIGR03185">
    <property type="entry name" value="DNA_S_dndD"/>
    <property type="match status" value="1"/>
</dbReference>
<feature type="coiled-coil region" evidence="1">
    <location>
        <begin position="428"/>
        <end position="476"/>
    </location>
</feature>
<sequence length="668" mass="75574">MQLLELSLYNFCLYRGEQTFNLSPDRRNGKAKPIILVGGINGGGKTSFFDSILLVLYGSRANCSKRSNQSYSEFLTDCIHRGVDPADGASISLTFQYVSEGVERIYEVRRRWNVKKTLREHLEVYCDGKKHADFSKNWNHVVEEIVPIGISQLFFFDAEKIRFIADDESTSEALGSAIKSLLGLDLAERLIADMKVVHMKLAERQISNSDREAVDEWKGALDVICSELKARKQDCGAARNRVDFAAKELVKAEEAFARIGGKHWDERNTNEVTKKELTLKKTGIESNLTGLASGSLPLAMISDLLKTVDEFDKESRSYQQLIHAGEALDSHDKAILSELRDQQFSAKVLESIELVLAKRRQLRAEIKEPEPSIHLSEGSRNSLSLLMTKELARLKKEGASLVFNLEQTSAELDLIRRQLASTPKETEIKDVAEKLKAAVRSHADAESELKRFEQACEEKIREREEVESKIEEKLLRTNAEQVAADDAERMSHLSERTRETMKVFLEQSTAAKIDRLAANILEAFQYLLRKKSLVESISIDPVDFSITLIDSDGMTIPKQRLSEGEKQMFAISVLWGLGRASNRRLPAIIDTPMARLDAMHRGNLLTRYFPSASHQTIILSTDTEVDEEFYAALEPNVARAYHLNYDEKTKQTIVEQGYFWHHEEAEAV</sequence>
<accession>A0ABP9VWC0</accession>
<protein>
    <recommendedName>
        <fullName evidence="2">Rad50/SbcC-type AAA domain-containing protein</fullName>
    </recommendedName>
</protein>
<keyword evidence="4" id="KW-1185">Reference proteome</keyword>
<dbReference type="PANTHER" id="PTHR32114">
    <property type="entry name" value="ABC TRANSPORTER ABCH.3"/>
    <property type="match status" value="1"/>
</dbReference>
<evidence type="ECO:0000259" key="2">
    <source>
        <dbReference type="Pfam" id="PF13476"/>
    </source>
</evidence>
<organism evidence="3 4">
    <name type="scientific">Novipirellula caenicola</name>
    <dbReference type="NCBI Taxonomy" id="1536901"/>
    <lineage>
        <taxon>Bacteria</taxon>
        <taxon>Pseudomonadati</taxon>
        <taxon>Planctomycetota</taxon>
        <taxon>Planctomycetia</taxon>
        <taxon>Pirellulales</taxon>
        <taxon>Pirellulaceae</taxon>
        <taxon>Novipirellula</taxon>
    </lineage>
</organism>
<keyword evidence="1" id="KW-0175">Coiled coil</keyword>
<dbReference type="RefSeq" id="WP_345685923.1">
    <property type="nucleotide sequence ID" value="NZ_BAABRO010000012.1"/>
</dbReference>
<name>A0ABP9VWC0_9BACT</name>
<dbReference type="SUPFAM" id="SSF52540">
    <property type="entry name" value="P-loop containing nucleoside triphosphate hydrolases"/>
    <property type="match status" value="1"/>
</dbReference>
<dbReference type="InterPro" id="IPR038729">
    <property type="entry name" value="Rad50/SbcC_AAA"/>
</dbReference>
<gene>
    <name evidence="3" type="ORF">Rcae01_04595</name>
</gene>
<dbReference type="Pfam" id="PF13476">
    <property type="entry name" value="AAA_23"/>
    <property type="match status" value="1"/>
</dbReference>
<evidence type="ECO:0000256" key="1">
    <source>
        <dbReference type="SAM" id="Coils"/>
    </source>
</evidence>
<reference evidence="3 4" key="1">
    <citation type="submission" date="2024-02" db="EMBL/GenBank/DDBJ databases">
        <title>Rhodopirellula caenicola NBRC 110016.</title>
        <authorList>
            <person name="Ichikawa N."/>
            <person name="Katano-Makiyama Y."/>
            <person name="Hidaka K."/>
        </authorList>
    </citation>
    <scope>NUCLEOTIDE SEQUENCE [LARGE SCALE GENOMIC DNA]</scope>
    <source>
        <strain evidence="3 4">NBRC 110016</strain>
    </source>
</reference>
<dbReference type="PANTHER" id="PTHR32114:SF2">
    <property type="entry name" value="ABC TRANSPORTER ABCH.3"/>
    <property type="match status" value="1"/>
</dbReference>
<dbReference type="InterPro" id="IPR017599">
    <property type="entry name" value="DNA_S_DndD"/>
</dbReference>
<comment type="caution">
    <text evidence="3">The sequence shown here is derived from an EMBL/GenBank/DDBJ whole genome shotgun (WGS) entry which is preliminary data.</text>
</comment>
<dbReference type="Gene3D" id="3.40.50.300">
    <property type="entry name" value="P-loop containing nucleotide triphosphate hydrolases"/>
    <property type="match status" value="2"/>
</dbReference>
<dbReference type="EMBL" id="BAABRO010000012">
    <property type="protein sequence ID" value="GAA5509126.1"/>
    <property type="molecule type" value="Genomic_DNA"/>
</dbReference>
<feature type="domain" description="Rad50/SbcC-type AAA" evidence="2">
    <location>
        <begin position="6"/>
        <end position="183"/>
    </location>
</feature>
<evidence type="ECO:0000313" key="3">
    <source>
        <dbReference type="EMBL" id="GAA5509126.1"/>
    </source>
</evidence>
<evidence type="ECO:0000313" key="4">
    <source>
        <dbReference type="Proteomes" id="UP001416858"/>
    </source>
</evidence>
<dbReference type="Proteomes" id="UP001416858">
    <property type="component" value="Unassembled WGS sequence"/>
</dbReference>
<dbReference type="InterPro" id="IPR027417">
    <property type="entry name" value="P-loop_NTPase"/>
</dbReference>